<organism evidence="2 3">
    <name type="scientific">Phytophthora fragariaefolia</name>
    <dbReference type="NCBI Taxonomy" id="1490495"/>
    <lineage>
        <taxon>Eukaryota</taxon>
        <taxon>Sar</taxon>
        <taxon>Stramenopiles</taxon>
        <taxon>Oomycota</taxon>
        <taxon>Peronosporomycetes</taxon>
        <taxon>Peronosporales</taxon>
        <taxon>Peronosporaceae</taxon>
        <taxon>Phytophthora</taxon>
    </lineage>
</organism>
<proteinExistence type="predicted"/>
<keyword evidence="3" id="KW-1185">Reference proteome</keyword>
<sequence length="113" mass="12750">MNVAGLRAQLAIKDGSTEARREHVDHFIETLDDRDLARQLTLLRFPDADTLDETLQSQERAKARQGKTVYGSIRKRQQALPNPPTPVLSAPSVPWPAPATQIQRQVDRKERVT</sequence>
<reference evidence="2" key="1">
    <citation type="submission" date="2023-04" db="EMBL/GenBank/DDBJ databases">
        <title>Phytophthora fragariaefolia NBRC 109709.</title>
        <authorList>
            <person name="Ichikawa N."/>
            <person name="Sato H."/>
            <person name="Tonouchi N."/>
        </authorList>
    </citation>
    <scope>NUCLEOTIDE SEQUENCE</scope>
    <source>
        <strain evidence="2">NBRC 109709</strain>
    </source>
</reference>
<dbReference type="Proteomes" id="UP001165121">
    <property type="component" value="Unassembled WGS sequence"/>
</dbReference>
<dbReference type="AlphaFoldDB" id="A0A9W6XWA8"/>
<dbReference type="OrthoDB" id="128478at2759"/>
<accession>A0A9W6XWA8</accession>
<evidence type="ECO:0000313" key="2">
    <source>
        <dbReference type="EMBL" id="GMF46650.1"/>
    </source>
</evidence>
<evidence type="ECO:0000256" key="1">
    <source>
        <dbReference type="SAM" id="MobiDB-lite"/>
    </source>
</evidence>
<name>A0A9W6XWA8_9STRA</name>
<protein>
    <submittedName>
        <fullName evidence="2">Unnamed protein product</fullName>
    </submittedName>
</protein>
<dbReference type="EMBL" id="BSXT01002002">
    <property type="protein sequence ID" value="GMF46650.1"/>
    <property type="molecule type" value="Genomic_DNA"/>
</dbReference>
<evidence type="ECO:0000313" key="3">
    <source>
        <dbReference type="Proteomes" id="UP001165121"/>
    </source>
</evidence>
<gene>
    <name evidence="2" type="ORF">Pfra01_001725800</name>
</gene>
<feature type="region of interest" description="Disordered" evidence="1">
    <location>
        <begin position="57"/>
        <end position="113"/>
    </location>
</feature>
<comment type="caution">
    <text evidence="2">The sequence shown here is derived from an EMBL/GenBank/DDBJ whole genome shotgun (WGS) entry which is preliminary data.</text>
</comment>